<proteinExistence type="predicted"/>
<keyword evidence="1" id="KW-0812">Transmembrane</keyword>
<reference evidence="2 3" key="1">
    <citation type="submission" date="2020-08" db="EMBL/GenBank/DDBJ databases">
        <title>Sequencing the genomes of 1000 actinobacteria strains.</title>
        <authorList>
            <person name="Klenk H.-P."/>
        </authorList>
    </citation>
    <scope>NUCLEOTIDE SEQUENCE [LARGE SCALE GENOMIC DNA]</scope>
    <source>
        <strain evidence="2 3">DSM 41654</strain>
    </source>
</reference>
<evidence type="ECO:0000256" key="1">
    <source>
        <dbReference type="SAM" id="Phobius"/>
    </source>
</evidence>
<feature type="transmembrane region" description="Helical" evidence="1">
    <location>
        <begin position="180"/>
        <end position="200"/>
    </location>
</feature>
<evidence type="ECO:0000313" key="3">
    <source>
        <dbReference type="Proteomes" id="UP000540506"/>
    </source>
</evidence>
<dbReference type="RefSeq" id="WP_184938464.1">
    <property type="nucleotide sequence ID" value="NZ_JACHJV010000001.1"/>
</dbReference>
<protein>
    <submittedName>
        <fullName evidence="2">Uncharacterized protein</fullName>
    </submittedName>
</protein>
<feature type="transmembrane region" description="Helical" evidence="1">
    <location>
        <begin position="212"/>
        <end position="234"/>
    </location>
</feature>
<evidence type="ECO:0000313" key="2">
    <source>
        <dbReference type="EMBL" id="MBB4925902.1"/>
    </source>
</evidence>
<dbReference type="AlphaFoldDB" id="A0A7W7VWV5"/>
<keyword evidence="3" id="KW-1185">Reference proteome</keyword>
<feature type="transmembrane region" description="Helical" evidence="1">
    <location>
        <begin position="299"/>
        <end position="317"/>
    </location>
</feature>
<dbReference type="Proteomes" id="UP000540506">
    <property type="component" value="Unassembled WGS sequence"/>
</dbReference>
<accession>A0A7W7VWV5</accession>
<name>A0A7W7VWV5_KITKI</name>
<feature type="transmembrane region" description="Helical" evidence="1">
    <location>
        <begin position="143"/>
        <end position="160"/>
    </location>
</feature>
<feature type="transmembrane region" description="Helical" evidence="1">
    <location>
        <begin position="116"/>
        <end position="136"/>
    </location>
</feature>
<feature type="transmembrane region" description="Helical" evidence="1">
    <location>
        <begin position="270"/>
        <end position="293"/>
    </location>
</feature>
<sequence length="330" mass="34690">MSGLGLKLALLLHPAAYRREHGEELASVFADTTADAGRWTAAREAVDLAGHGMRLRIGLGSDRLPAQLAAQAAPFAVVAAMAGGLASEADFWVKSQQRGELSIALRMYFGTFNLNVLFHEGGLLLSLVAAVAAVFGRWTTARLSGLVGLLLTLTNVVMMLPESPTWAEGQWARLVARETVLYGPQVLWVLILLAAPRDLLGPATRRRTWSALAGAVVGGVLLNSALGVGPWLALDNEPNSVVLALVLGATELALLAVAVPALLRGRYGPAAAALAGSPIVLLMLFSVICHLWNTGGRSTAVAVFGVAVVLAVVLSRWRPTIPDRRPPTVG</sequence>
<keyword evidence="1" id="KW-0472">Membrane</keyword>
<organism evidence="2 3">
    <name type="scientific">Kitasatospora kifunensis</name>
    <name type="common">Streptomyces kifunensis</name>
    <dbReference type="NCBI Taxonomy" id="58351"/>
    <lineage>
        <taxon>Bacteria</taxon>
        <taxon>Bacillati</taxon>
        <taxon>Actinomycetota</taxon>
        <taxon>Actinomycetes</taxon>
        <taxon>Kitasatosporales</taxon>
        <taxon>Streptomycetaceae</taxon>
        <taxon>Kitasatospora</taxon>
    </lineage>
</organism>
<gene>
    <name evidence="2" type="ORF">FHR34_004895</name>
</gene>
<comment type="caution">
    <text evidence="2">The sequence shown here is derived from an EMBL/GenBank/DDBJ whole genome shotgun (WGS) entry which is preliminary data.</text>
</comment>
<keyword evidence="1" id="KW-1133">Transmembrane helix</keyword>
<feature type="transmembrane region" description="Helical" evidence="1">
    <location>
        <begin position="240"/>
        <end position="263"/>
    </location>
</feature>
<dbReference type="EMBL" id="JACHJV010000001">
    <property type="protein sequence ID" value="MBB4925902.1"/>
    <property type="molecule type" value="Genomic_DNA"/>
</dbReference>